<dbReference type="AlphaFoldDB" id="R1CYF3"/>
<gene>
    <name evidence="3" type="ORF">L21TH_0343</name>
</gene>
<reference evidence="3 4" key="1">
    <citation type="journal article" date="2015" name="Geomicrobiol. J.">
        <title>Caldisalinibacter kiritimatiensis gen. nov., sp. nov., a moderately thermohalophilic thiosulfate-reducing bacterium from a hypersaline microbial mat.</title>
        <authorList>
            <person name="Ben Hania W."/>
            <person name="Joseph M."/>
            <person name="Fiebig A."/>
            <person name="Bunk B."/>
            <person name="Klenk H.-P."/>
            <person name="Fardeau M.-L."/>
            <person name="Spring S."/>
        </authorList>
    </citation>
    <scope>NUCLEOTIDE SEQUENCE [LARGE SCALE GENOMIC DNA]</scope>
    <source>
        <strain evidence="3 4">L21-TH-D2</strain>
    </source>
</reference>
<evidence type="ECO:0000256" key="1">
    <source>
        <dbReference type="SAM" id="MobiDB-lite"/>
    </source>
</evidence>
<dbReference type="RefSeq" id="WP_006307506.1">
    <property type="nucleotide sequence ID" value="NZ_ARZA01000047.1"/>
</dbReference>
<proteinExistence type="predicted"/>
<dbReference type="OrthoDB" id="1708369at2"/>
<dbReference type="eggNOG" id="COG1559">
    <property type="taxonomic scope" value="Bacteria"/>
</dbReference>
<name>R1CYF3_9FIRM</name>
<organism evidence="3 4">
    <name type="scientific">Caldisalinibacter kiritimatiensis</name>
    <dbReference type="NCBI Taxonomy" id="1304284"/>
    <lineage>
        <taxon>Bacteria</taxon>
        <taxon>Bacillati</taxon>
        <taxon>Bacillota</taxon>
        <taxon>Tissierellia</taxon>
        <taxon>Tissierellales</taxon>
        <taxon>Thermohalobacteraceae</taxon>
        <taxon>Caldisalinibacter</taxon>
    </lineage>
</organism>
<dbReference type="EMBL" id="ARZA01000047">
    <property type="protein sequence ID" value="EOD01604.1"/>
    <property type="molecule type" value="Genomic_DNA"/>
</dbReference>
<dbReference type="Gene3D" id="3.30.1490.480">
    <property type="entry name" value="Endolytic murein transglycosylase"/>
    <property type="match status" value="1"/>
</dbReference>
<evidence type="ECO:0008006" key="5">
    <source>
        <dbReference type="Google" id="ProtNLM"/>
    </source>
</evidence>
<sequence length="198" mass="22428">MKKFSESMKDFIYDISDFILILIIIVTMFGVIAWRLDILFANEIDKPIIANNDNIQQSNNEPNLNQNSEPDNDISTENNVHNIDNDSNINDTENTTSETDQSQAQENEEQSTEAQDVIKTTIDAREETNKVITVVIPKGALPNKIADILLDNDLIDSKKEFLNKAQELELDTKLQSGEFKIKESSSLESIIKIIARKK</sequence>
<feature type="compositionally biased region" description="Polar residues" evidence="1">
    <location>
        <begin position="55"/>
        <end position="105"/>
    </location>
</feature>
<evidence type="ECO:0000313" key="4">
    <source>
        <dbReference type="Proteomes" id="UP000013378"/>
    </source>
</evidence>
<keyword evidence="2" id="KW-1133">Transmembrane helix</keyword>
<feature type="transmembrane region" description="Helical" evidence="2">
    <location>
        <begin position="12"/>
        <end position="34"/>
    </location>
</feature>
<keyword evidence="2" id="KW-0812">Transmembrane</keyword>
<comment type="caution">
    <text evidence="3">The sequence shown here is derived from an EMBL/GenBank/DDBJ whole genome shotgun (WGS) entry which is preliminary data.</text>
</comment>
<evidence type="ECO:0000313" key="3">
    <source>
        <dbReference type="EMBL" id="EOD01604.1"/>
    </source>
</evidence>
<keyword evidence="2" id="KW-0472">Membrane</keyword>
<dbReference type="Proteomes" id="UP000013378">
    <property type="component" value="Unassembled WGS sequence"/>
</dbReference>
<accession>R1CYF3</accession>
<evidence type="ECO:0000256" key="2">
    <source>
        <dbReference type="SAM" id="Phobius"/>
    </source>
</evidence>
<dbReference type="STRING" id="1304284.L21TH_0343"/>
<protein>
    <recommendedName>
        <fullName evidence="5">Endolytic transglycosylase MltG</fullName>
    </recommendedName>
</protein>
<feature type="region of interest" description="Disordered" evidence="1">
    <location>
        <begin position="55"/>
        <end position="114"/>
    </location>
</feature>
<keyword evidence="4" id="KW-1185">Reference proteome</keyword>